<feature type="binding site" evidence="6">
    <location>
        <position position="174"/>
    </location>
    <ligand>
        <name>Mg(2+)</name>
        <dbReference type="ChEBI" id="CHEBI:18420"/>
        <label>1</label>
        <note>catalytic</note>
    </ligand>
</feature>
<keyword evidence="5 6" id="KW-0460">Magnesium</keyword>
<keyword evidence="4" id="KW-0378">Hydrolase</keyword>
<proteinExistence type="inferred from homology"/>
<comment type="similarity">
    <text evidence="2">Belongs to the inositol monophosphatase superfamily.</text>
</comment>
<dbReference type="PANTHER" id="PTHR43200:SF2">
    <property type="entry name" value="3'(2'),5'-BISPHOSPHATE NUCLEOTIDASE"/>
    <property type="match status" value="1"/>
</dbReference>
<gene>
    <name evidence="8" type="ORF">C7999DRAFT_43426</name>
</gene>
<comment type="caution">
    <text evidence="8">The sequence shown here is derived from an EMBL/GenBank/DDBJ whole genome shotgun (WGS) entry which is preliminary data.</text>
</comment>
<dbReference type="AlphaFoldDB" id="A0AAN7HMB1"/>
<organism evidence="8 9">
    <name type="scientific">Corynascus novoguineensis</name>
    <dbReference type="NCBI Taxonomy" id="1126955"/>
    <lineage>
        <taxon>Eukaryota</taxon>
        <taxon>Fungi</taxon>
        <taxon>Dikarya</taxon>
        <taxon>Ascomycota</taxon>
        <taxon>Pezizomycotina</taxon>
        <taxon>Sordariomycetes</taxon>
        <taxon>Sordariomycetidae</taxon>
        <taxon>Sordariales</taxon>
        <taxon>Chaetomiaceae</taxon>
        <taxon>Corynascus</taxon>
    </lineage>
</organism>
<feature type="binding site" evidence="6">
    <location>
        <position position="103"/>
    </location>
    <ligand>
        <name>Mg(2+)</name>
        <dbReference type="ChEBI" id="CHEBI:18420"/>
        <label>1</label>
        <note>catalytic</note>
    </ligand>
</feature>
<evidence type="ECO:0000256" key="1">
    <source>
        <dbReference type="ARBA" id="ARBA00001946"/>
    </source>
</evidence>
<sequence>MLIPSPVPVELLYALAAVQRAAMATTTVLKSLDAYRVASSSSSSTNKQGVLGQYKHASNGNGNGTSFAKAEDDSPVTVADFAAQALLISALRAAFPDDDFLGEEDVGELKGEDESKKAMREKVWRVVERAKLEDAKLEEMLGRPQSESETLEAIALGAKRDEPLKKGKRCWVMDPVDGTSAFMQGGQYAVVLALLENGKEVLGVCACPNMRFSEVVGKTGKTEKRREVKENDTISNHLKKMAMKKKEGTTEKIEEPEGVLVAAVKNHGATVRPLGRGPLKDAMRLDRSNLPPPKIDPRLNDKLKPKAVLPGLTFVDSENSPKTRADMVRWVAGSSYDKAVQLYSSHVRYVAMALGDRSYVQVRWPQNNKPWAIWDHVGTPLIYAESGRGTVTDMKGNALDYRQGWKMVSNWGVITADAEIHGRVADVVKKKLAELKRSA</sequence>
<evidence type="ECO:0000256" key="7">
    <source>
        <dbReference type="SAM" id="MobiDB-lite"/>
    </source>
</evidence>
<accession>A0AAN7HMB1</accession>
<dbReference type="InterPro" id="IPR051090">
    <property type="entry name" value="Inositol_monoP_superfamily"/>
</dbReference>
<dbReference type="Proteomes" id="UP001303647">
    <property type="component" value="Unassembled WGS sequence"/>
</dbReference>
<evidence type="ECO:0000256" key="3">
    <source>
        <dbReference type="ARBA" id="ARBA00022723"/>
    </source>
</evidence>
<dbReference type="EMBL" id="MU857716">
    <property type="protein sequence ID" value="KAK4244999.1"/>
    <property type="molecule type" value="Genomic_DNA"/>
</dbReference>
<dbReference type="GO" id="GO:0046872">
    <property type="term" value="F:metal ion binding"/>
    <property type="evidence" value="ECO:0007669"/>
    <property type="project" value="UniProtKB-KW"/>
</dbReference>
<name>A0AAN7HMB1_9PEZI</name>
<evidence type="ECO:0000256" key="2">
    <source>
        <dbReference type="ARBA" id="ARBA00009759"/>
    </source>
</evidence>
<evidence type="ECO:0000256" key="6">
    <source>
        <dbReference type="PIRSR" id="PIRSR600760-2"/>
    </source>
</evidence>
<dbReference type="GO" id="GO:0000103">
    <property type="term" value="P:sulfate assimilation"/>
    <property type="evidence" value="ECO:0007669"/>
    <property type="project" value="TreeGrafter"/>
</dbReference>
<reference evidence="8" key="1">
    <citation type="journal article" date="2023" name="Mol. Phylogenet. Evol.">
        <title>Genome-scale phylogeny and comparative genomics of the fungal order Sordariales.</title>
        <authorList>
            <person name="Hensen N."/>
            <person name="Bonometti L."/>
            <person name="Westerberg I."/>
            <person name="Brannstrom I.O."/>
            <person name="Guillou S."/>
            <person name="Cros-Aarteil S."/>
            <person name="Calhoun S."/>
            <person name="Haridas S."/>
            <person name="Kuo A."/>
            <person name="Mondo S."/>
            <person name="Pangilinan J."/>
            <person name="Riley R."/>
            <person name="LaButti K."/>
            <person name="Andreopoulos B."/>
            <person name="Lipzen A."/>
            <person name="Chen C."/>
            <person name="Yan M."/>
            <person name="Daum C."/>
            <person name="Ng V."/>
            <person name="Clum A."/>
            <person name="Steindorff A."/>
            <person name="Ohm R.A."/>
            <person name="Martin F."/>
            <person name="Silar P."/>
            <person name="Natvig D.O."/>
            <person name="Lalanne C."/>
            <person name="Gautier V."/>
            <person name="Ament-Velasquez S.L."/>
            <person name="Kruys A."/>
            <person name="Hutchinson M.I."/>
            <person name="Powell A.J."/>
            <person name="Barry K."/>
            <person name="Miller A.N."/>
            <person name="Grigoriev I.V."/>
            <person name="Debuchy R."/>
            <person name="Gladieux P."/>
            <person name="Hiltunen Thoren M."/>
            <person name="Johannesson H."/>
        </authorList>
    </citation>
    <scope>NUCLEOTIDE SEQUENCE</scope>
    <source>
        <strain evidence="8">CBS 359.72</strain>
    </source>
</reference>
<dbReference type="Gene3D" id="3.40.190.80">
    <property type="match status" value="1"/>
</dbReference>
<comment type="cofactor">
    <cofactor evidence="1 6">
        <name>Mg(2+)</name>
        <dbReference type="ChEBI" id="CHEBI:18420"/>
    </cofactor>
</comment>
<evidence type="ECO:0000256" key="5">
    <source>
        <dbReference type="ARBA" id="ARBA00022842"/>
    </source>
</evidence>
<protein>
    <recommendedName>
        <fullName evidence="10">3'(2'),5'-bisphosphate nucleotidase</fullName>
    </recommendedName>
</protein>
<dbReference type="PANTHER" id="PTHR43200">
    <property type="entry name" value="PHOSPHATASE"/>
    <property type="match status" value="1"/>
</dbReference>
<dbReference type="InterPro" id="IPR000760">
    <property type="entry name" value="Inositol_monophosphatase-like"/>
</dbReference>
<keyword evidence="9" id="KW-1185">Reference proteome</keyword>
<dbReference type="Pfam" id="PF00459">
    <property type="entry name" value="Inositol_P"/>
    <property type="match status" value="1"/>
</dbReference>
<feature type="binding site" evidence="6">
    <location>
        <position position="375"/>
    </location>
    <ligand>
        <name>Mg(2+)</name>
        <dbReference type="ChEBI" id="CHEBI:18420"/>
        <label>1</label>
        <note>catalytic</note>
    </ligand>
</feature>
<dbReference type="Gene3D" id="3.30.540.10">
    <property type="entry name" value="Fructose-1,6-Bisphosphatase, subunit A, domain 1"/>
    <property type="match status" value="1"/>
</dbReference>
<evidence type="ECO:0000256" key="4">
    <source>
        <dbReference type="ARBA" id="ARBA00022801"/>
    </source>
</evidence>
<feature type="compositionally biased region" description="Basic and acidic residues" evidence="7">
    <location>
        <begin position="278"/>
        <end position="287"/>
    </location>
</feature>
<feature type="binding site" evidence="6">
    <location>
        <position position="177"/>
    </location>
    <ligand>
        <name>Mg(2+)</name>
        <dbReference type="ChEBI" id="CHEBI:18420"/>
        <label>1</label>
        <note>catalytic</note>
    </ligand>
</feature>
<reference evidence="8" key="2">
    <citation type="submission" date="2023-05" db="EMBL/GenBank/DDBJ databases">
        <authorList>
            <consortium name="Lawrence Berkeley National Laboratory"/>
            <person name="Steindorff A."/>
            <person name="Hensen N."/>
            <person name="Bonometti L."/>
            <person name="Westerberg I."/>
            <person name="Brannstrom I.O."/>
            <person name="Guillou S."/>
            <person name="Cros-Aarteil S."/>
            <person name="Calhoun S."/>
            <person name="Haridas S."/>
            <person name="Kuo A."/>
            <person name="Mondo S."/>
            <person name="Pangilinan J."/>
            <person name="Riley R."/>
            <person name="Labutti K."/>
            <person name="Andreopoulos B."/>
            <person name="Lipzen A."/>
            <person name="Chen C."/>
            <person name="Yanf M."/>
            <person name="Daum C."/>
            <person name="Ng V."/>
            <person name="Clum A."/>
            <person name="Ohm R."/>
            <person name="Martin F."/>
            <person name="Silar P."/>
            <person name="Natvig D."/>
            <person name="Lalanne C."/>
            <person name="Gautier V."/>
            <person name="Ament-Velasquez S.L."/>
            <person name="Kruys A."/>
            <person name="Hutchinson M.I."/>
            <person name="Powell A.J."/>
            <person name="Barry K."/>
            <person name="Miller A.N."/>
            <person name="Grigoriev I.V."/>
            <person name="Debuchy R."/>
            <person name="Gladieux P."/>
            <person name="Thoren M.H."/>
            <person name="Johannesson H."/>
        </authorList>
    </citation>
    <scope>NUCLEOTIDE SEQUENCE</scope>
    <source>
        <strain evidence="8">CBS 359.72</strain>
    </source>
</reference>
<feature type="region of interest" description="Disordered" evidence="7">
    <location>
        <begin position="272"/>
        <end position="301"/>
    </location>
</feature>
<evidence type="ECO:0000313" key="9">
    <source>
        <dbReference type="Proteomes" id="UP001303647"/>
    </source>
</evidence>
<dbReference type="GO" id="GO:0008441">
    <property type="term" value="F:3'(2'),5'-bisphosphate nucleotidase activity"/>
    <property type="evidence" value="ECO:0007669"/>
    <property type="project" value="TreeGrafter"/>
</dbReference>
<evidence type="ECO:0008006" key="10">
    <source>
        <dbReference type="Google" id="ProtNLM"/>
    </source>
</evidence>
<keyword evidence="3 6" id="KW-0479">Metal-binding</keyword>
<evidence type="ECO:0000313" key="8">
    <source>
        <dbReference type="EMBL" id="KAK4244999.1"/>
    </source>
</evidence>
<dbReference type="SUPFAM" id="SSF56655">
    <property type="entry name" value="Carbohydrate phosphatase"/>
    <property type="match status" value="1"/>
</dbReference>